<dbReference type="Proteomes" id="UP001166947">
    <property type="component" value="Unassembled WGS sequence"/>
</dbReference>
<comment type="caution">
    <text evidence="1">The sequence shown here is derived from an EMBL/GenBank/DDBJ whole genome shotgun (WGS) entry which is preliminary data.</text>
</comment>
<evidence type="ECO:0000313" key="1">
    <source>
        <dbReference type="EMBL" id="MCS4534379.1"/>
    </source>
</evidence>
<proteinExistence type="predicted"/>
<evidence type="ECO:0008006" key="3">
    <source>
        <dbReference type="Google" id="ProtNLM"/>
    </source>
</evidence>
<reference evidence="1" key="1">
    <citation type="submission" date="2022-08" db="EMBL/GenBank/DDBJ databases">
        <authorList>
            <person name="Volokhov D.V."/>
            <person name="Furtak V.A."/>
            <person name="Zagorodnyaya T.A."/>
        </authorList>
    </citation>
    <scope>NUCLEOTIDE SEQUENCE</scope>
    <source>
        <strain evidence="1">CSL10203-ORH2</strain>
    </source>
</reference>
<dbReference type="InterPro" id="IPR011009">
    <property type="entry name" value="Kinase-like_dom_sf"/>
</dbReference>
<dbReference type="EMBL" id="JANUXW010000008">
    <property type="protein sequence ID" value="MCS4534379.1"/>
    <property type="molecule type" value="Genomic_DNA"/>
</dbReference>
<reference evidence="1" key="2">
    <citation type="journal article" date="2023" name="Curr. Microbiol.">
        <title>Neisseria montereyensis sp. nov., Isolated from Oropharynx of California Sea Lion (Zalophus californianus): Genomic, Phylogenetic, and Phenotypic Study.</title>
        <authorList>
            <person name="Volokhov D.V."/>
            <person name="Zagorodnyaya T.A."/>
            <person name="Furtak V.A."/>
            <person name="Nattanmai G."/>
            <person name="Randall L."/>
            <person name="Jose S."/>
            <person name="Gao Y."/>
            <person name="Gulland F.M."/>
            <person name="Eisenberg T."/>
            <person name="Delmonte P."/>
            <person name="Blom J."/>
            <person name="Mitchell K.K."/>
        </authorList>
    </citation>
    <scope>NUCLEOTIDE SEQUENCE</scope>
    <source>
        <strain evidence="1">CSL10203-ORH2</strain>
    </source>
</reference>
<sequence length="244" mass="29035">MGEDEISLSEYAHQLLAEHQNERVFPFYFQGKRFWLKQPEHLHGIFRLLKPHPKQSFLKEIERLQRLTSKNAPVPKLILFDDDFLILEDAGTTVNELISENADNPEFKKSLLLASVQALNNLHQADFIHGRPAIRDMTWQDNRILFIDFEVSSRNQDLQWQKIRDMAIFFHGLCRKKFISDDEIQYAIEQYRNICDPQLWQAFIQLLAKYKFVYYILRPIKSMIGTDIIAIYRLFDIFLDEKLI</sequence>
<gene>
    <name evidence="1" type="ORF">NXS09_08715</name>
</gene>
<dbReference type="SUPFAM" id="SSF56112">
    <property type="entry name" value="Protein kinase-like (PK-like)"/>
    <property type="match status" value="1"/>
</dbReference>
<protein>
    <recommendedName>
        <fullName evidence="3">Protein kinase family protein</fullName>
    </recommendedName>
</protein>
<evidence type="ECO:0000313" key="2">
    <source>
        <dbReference type="Proteomes" id="UP001166947"/>
    </source>
</evidence>
<accession>A0ABT2FDT1</accession>
<dbReference type="RefSeq" id="WP_259292158.1">
    <property type="nucleotide sequence ID" value="NZ_JANUXW010000008.1"/>
</dbReference>
<keyword evidence="2" id="KW-1185">Reference proteome</keyword>
<name>A0ABT2FDT1_9NEIS</name>
<organism evidence="1 2">
    <name type="scientific">Neisseria montereyensis</name>
    <dbReference type="NCBI Taxonomy" id="2973938"/>
    <lineage>
        <taxon>Bacteria</taxon>
        <taxon>Pseudomonadati</taxon>
        <taxon>Pseudomonadota</taxon>
        <taxon>Betaproteobacteria</taxon>
        <taxon>Neisseriales</taxon>
        <taxon>Neisseriaceae</taxon>
        <taxon>Neisseria</taxon>
    </lineage>
</organism>